<evidence type="ECO:0000256" key="1">
    <source>
        <dbReference type="SAM" id="Phobius"/>
    </source>
</evidence>
<proteinExistence type="predicted"/>
<evidence type="ECO:0000313" key="3">
    <source>
        <dbReference type="Proteomes" id="UP000194127"/>
    </source>
</evidence>
<keyword evidence="1" id="KW-1133">Transmembrane helix</keyword>
<feature type="transmembrane region" description="Helical" evidence="1">
    <location>
        <begin position="20"/>
        <end position="40"/>
    </location>
</feature>
<name>A0A1X6N2B3_9APHY</name>
<evidence type="ECO:0000313" key="2">
    <source>
        <dbReference type="EMBL" id="OSX62593.1"/>
    </source>
</evidence>
<protein>
    <submittedName>
        <fullName evidence="2">Uncharacterized protein</fullName>
    </submittedName>
</protein>
<keyword evidence="1" id="KW-0812">Transmembrane</keyword>
<keyword evidence="1" id="KW-0472">Membrane</keyword>
<keyword evidence="3" id="KW-1185">Reference proteome</keyword>
<reference evidence="2 3" key="1">
    <citation type="submission" date="2017-04" db="EMBL/GenBank/DDBJ databases">
        <title>Genome Sequence of the Model Brown-Rot Fungus Postia placenta SB12.</title>
        <authorList>
            <consortium name="DOE Joint Genome Institute"/>
            <person name="Gaskell J."/>
            <person name="Kersten P."/>
            <person name="Larrondo L.F."/>
            <person name="Canessa P."/>
            <person name="Martinez D."/>
            <person name="Hibbett D."/>
            <person name="Schmoll M."/>
            <person name="Kubicek C.P."/>
            <person name="Martinez A.T."/>
            <person name="Yadav J."/>
            <person name="Master E."/>
            <person name="Magnuson J.K."/>
            <person name="James T."/>
            <person name="Yaver D."/>
            <person name="Berka R."/>
            <person name="Labutti K."/>
            <person name="Lipzen A."/>
            <person name="Aerts A."/>
            <person name="Barry K."/>
            <person name="Henrissat B."/>
            <person name="Blanchette R."/>
            <person name="Grigoriev I."/>
            <person name="Cullen D."/>
        </authorList>
    </citation>
    <scope>NUCLEOTIDE SEQUENCE [LARGE SCALE GENOMIC DNA]</scope>
    <source>
        <strain evidence="2 3">MAD-698-R-SB12</strain>
    </source>
</reference>
<dbReference type="RefSeq" id="XP_024339387.1">
    <property type="nucleotide sequence ID" value="XM_024485287.1"/>
</dbReference>
<dbReference type="EMBL" id="KZ110596">
    <property type="protein sequence ID" value="OSX62593.1"/>
    <property type="molecule type" value="Genomic_DNA"/>
</dbReference>
<gene>
    <name evidence="2" type="ORF">POSPLADRAFT_1141328</name>
</gene>
<dbReference type="AlphaFoldDB" id="A0A1X6N2B3"/>
<dbReference type="OrthoDB" id="10301460at2759"/>
<accession>A0A1X6N2B3</accession>
<sequence length="194" mass="21881">MTMGIVVETYRTHTARTATYRLLCLICLKGVAVVAVQRILSKVMTELSEHAQGYPHEVQRDRLEIGQMDNFWDSNNKIPSQSRHDVPRQLAPPLASERMSQTLEAWQVLIRLQDEDKVKPIGVSSTYDVRTLELLEKATGRRVQMCRIGGTRAIDGTVSESLTHRIAFTHMIAPDVHPTSVIISPYSASTRRTK</sequence>
<dbReference type="GeneID" id="36330236"/>
<dbReference type="Proteomes" id="UP000194127">
    <property type="component" value="Unassembled WGS sequence"/>
</dbReference>
<organism evidence="2 3">
    <name type="scientific">Postia placenta MAD-698-R-SB12</name>
    <dbReference type="NCBI Taxonomy" id="670580"/>
    <lineage>
        <taxon>Eukaryota</taxon>
        <taxon>Fungi</taxon>
        <taxon>Dikarya</taxon>
        <taxon>Basidiomycota</taxon>
        <taxon>Agaricomycotina</taxon>
        <taxon>Agaricomycetes</taxon>
        <taxon>Polyporales</taxon>
        <taxon>Adustoporiaceae</taxon>
        <taxon>Rhodonia</taxon>
    </lineage>
</organism>